<evidence type="ECO:0000256" key="1">
    <source>
        <dbReference type="ARBA" id="ARBA00010718"/>
    </source>
</evidence>
<comment type="cofactor">
    <cofactor evidence="4">
        <name>Zn(2+)</name>
        <dbReference type="ChEBI" id="CHEBI:29105"/>
    </cofactor>
</comment>
<evidence type="ECO:0000313" key="7">
    <source>
        <dbReference type="Proteomes" id="UP000075884"/>
    </source>
</evidence>
<dbReference type="InterPro" id="IPR018338">
    <property type="entry name" value="Carbonic_anhydrase_a-class_CS"/>
</dbReference>
<organism evidence="6 7">
    <name type="scientific">Anopheles dirus</name>
    <dbReference type="NCBI Taxonomy" id="7168"/>
    <lineage>
        <taxon>Eukaryota</taxon>
        <taxon>Metazoa</taxon>
        <taxon>Ecdysozoa</taxon>
        <taxon>Arthropoda</taxon>
        <taxon>Hexapoda</taxon>
        <taxon>Insecta</taxon>
        <taxon>Pterygota</taxon>
        <taxon>Neoptera</taxon>
        <taxon>Endopterygota</taxon>
        <taxon>Diptera</taxon>
        <taxon>Nematocera</taxon>
        <taxon>Culicoidea</taxon>
        <taxon>Culicidae</taxon>
        <taxon>Anophelinae</taxon>
        <taxon>Anopheles</taxon>
    </lineage>
</organism>
<keyword evidence="7" id="KW-1185">Reference proteome</keyword>
<dbReference type="InterPro" id="IPR023561">
    <property type="entry name" value="Carbonic_anhydrase_a-class"/>
</dbReference>
<keyword evidence="2 4" id="KW-0479">Metal-binding</keyword>
<dbReference type="GO" id="GO:0005737">
    <property type="term" value="C:cytoplasm"/>
    <property type="evidence" value="ECO:0007669"/>
    <property type="project" value="TreeGrafter"/>
</dbReference>
<dbReference type="Gene3D" id="3.10.200.10">
    <property type="entry name" value="Alpha carbonic anhydrase"/>
    <property type="match status" value="1"/>
</dbReference>
<comment type="function">
    <text evidence="4">Reversible hydration of carbon dioxide.</text>
</comment>
<keyword evidence="4" id="KW-0456">Lyase</keyword>
<dbReference type="InterPro" id="IPR036398">
    <property type="entry name" value="CA_dom_sf"/>
</dbReference>
<keyword evidence="3 4" id="KW-0862">Zinc</keyword>
<comment type="catalytic activity">
    <reaction evidence="4">
        <text>hydrogencarbonate + H(+) = CO2 + H2O</text>
        <dbReference type="Rhea" id="RHEA:10748"/>
        <dbReference type="ChEBI" id="CHEBI:15377"/>
        <dbReference type="ChEBI" id="CHEBI:15378"/>
        <dbReference type="ChEBI" id="CHEBI:16526"/>
        <dbReference type="ChEBI" id="CHEBI:17544"/>
        <dbReference type="EC" id="4.2.1.1"/>
    </reaction>
</comment>
<dbReference type="PROSITE" id="PS00162">
    <property type="entry name" value="ALPHA_CA_1"/>
    <property type="match status" value="1"/>
</dbReference>
<dbReference type="AlphaFoldDB" id="A0A182N0K7"/>
<dbReference type="InterPro" id="IPR001148">
    <property type="entry name" value="CA_dom"/>
</dbReference>
<dbReference type="CDD" id="cd00326">
    <property type="entry name" value="alpha_CA"/>
    <property type="match status" value="1"/>
</dbReference>
<reference evidence="6" key="2">
    <citation type="submission" date="2020-05" db="UniProtKB">
        <authorList>
            <consortium name="EnsemblMetazoa"/>
        </authorList>
    </citation>
    <scope>IDENTIFICATION</scope>
    <source>
        <strain evidence="6">WRAIR2</strain>
    </source>
</reference>
<evidence type="ECO:0000259" key="5">
    <source>
        <dbReference type="PROSITE" id="PS51144"/>
    </source>
</evidence>
<dbReference type="SMART" id="SM01057">
    <property type="entry name" value="Carb_anhydrase"/>
    <property type="match status" value="1"/>
</dbReference>
<proteinExistence type="inferred from homology"/>
<dbReference type="SUPFAM" id="SSF51069">
    <property type="entry name" value="Carbonic anhydrase"/>
    <property type="match status" value="1"/>
</dbReference>
<reference evidence="7" key="1">
    <citation type="submission" date="2013-03" db="EMBL/GenBank/DDBJ databases">
        <title>The Genome Sequence of Anopheles dirus WRAIR2.</title>
        <authorList>
            <consortium name="The Broad Institute Genomics Platform"/>
            <person name="Neafsey D.E."/>
            <person name="Walton C."/>
            <person name="Walker B."/>
            <person name="Young S.K."/>
            <person name="Zeng Q."/>
            <person name="Gargeya S."/>
            <person name="Fitzgerald M."/>
            <person name="Haas B."/>
            <person name="Abouelleil A."/>
            <person name="Allen A.W."/>
            <person name="Alvarado L."/>
            <person name="Arachchi H.M."/>
            <person name="Berlin A.M."/>
            <person name="Chapman S.B."/>
            <person name="Gainer-Dewar J."/>
            <person name="Goldberg J."/>
            <person name="Griggs A."/>
            <person name="Gujja S."/>
            <person name="Hansen M."/>
            <person name="Howarth C."/>
            <person name="Imamovic A."/>
            <person name="Ireland A."/>
            <person name="Larimer J."/>
            <person name="McCowan C."/>
            <person name="Murphy C."/>
            <person name="Pearson M."/>
            <person name="Poon T.W."/>
            <person name="Priest M."/>
            <person name="Roberts A."/>
            <person name="Saif S."/>
            <person name="Shea T."/>
            <person name="Sisk P."/>
            <person name="Sykes S."/>
            <person name="Wortman J."/>
            <person name="Nusbaum C."/>
            <person name="Birren B."/>
        </authorList>
    </citation>
    <scope>NUCLEOTIDE SEQUENCE [LARGE SCALE GENOMIC DNA]</scope>
    <source>
        <strain evidence="7">WRAIR2</strain>
    </source>
</reference>
<evidence type="ECO:0000256" key="3">
    <source>
        <dbReference type="ARBA" id="ARBA00022833"/>
    </source>
</evidence>
<evidence type="ECO:0000256" key="4">
    <source>
        <dbReference type="RuleBase" id="RU367011"/>
    </source>
</evidence>
<dbReference type="EnsemblMetazoa" id="ADIR001162-RA">
    <property type="protein sequence ID" value="ADIR001162-PA"/>
    <property type="gene ID" value="ADIR001162"/>
</dbReference>
<dbReference type="STRING" id="7168.A0A182N0K7"/>
<name>A0A182N0K7_9DIPT</name>
<accession>A0A182N0K7</accession>
<dbReference type="GO" id="GO:0008270">
    <property type="term" value="F:zinc ion binding"/>
    <property type="evidence" value="ECO:0007669"/>
    <property type="project" value="UniProtKB-UniRule"/>
</dbReference>
<feature type="domain" description="Alpha-carbonic anhydrase" evidence="5">
    <location>
        <begin position="1"/>
        <end position="264"/>
    </location>
</feature>
<comment type="similarity">
    <text evidence="1 4">Belongs to the alpha-carbonic anhydrase family.</text>
</comment>
<dbReference type="Proteomes" id="UP000075884">
    <property type="component" value="Unassembled WGS sequence"/>
</dbReference>
<dbReference type="VEuPathDB" id="VectorBase:ADIR001162"/>
<evidence type="ECO:0000256" key="2">
    <source>
        <dbReference type="ARBA" id="ARBA00022723"/>
    </source>
</evidence>
<dbReference type="Pfam" id="PF00194">
    <property type="entry name" value="Carb_anhydrase"/>
    <property type="match status" value="1"/>
</dbReference>
<protein>
    <recommendedName>
        <fullName evidence="4">Carbonic anhydrase</fullName>
        <ecNumber evidence="4">4.2.1.1</ecNumber>
    </recommendedName>
</protein>
<dbReference type="PANTHER" id="PTHR18952">
    <property type="entry name" value="CARBONIC ANHYDRASE"/>
    <property type="match status" value="1"/>
</dbReference>
<sequence>MQRTRSTGVQSPVWLAQNLAVVADYVTPLQHIGHWDGRGRAILTNDGQSAVLTLSDRSCRPVLAGGLLDGRFLFEQLHFHWGPNDAVGSEHVVDGRRHSMEAHLVHFNARYRTFREALDKRDGLAVVALLLHAHESSNDWPPLEPIVEALARIRRPGTTTTLPADCLRWLRRLEEHDRHHYYTYHGSLTTAPYCESVRWLVYDVPTLVSPRQTAAFRTLLQQATGSAADRFTPIRSNFRPLQVDVPGDLVYVRRSAQSLPRSKL</sequence>
<dbReference type="PROSITE" id="PS51144">
    <property type="entry name" value="ALPHA_CA_2"/>
    <property type="match status" value="1"/>
</dbReference>
<dbReference type="EC" id="4.2.1.1" evidence="4"/>
<evidence type="ECO:0000313" key="6">
    <source>
        <dbReference type="EnsemblMetazoa" id="ADIR001162-PA"/>
    </source>
</evidence>
<dbReference type="GO" id="GO:0004089">
    <property type="term" value="F:carbonate dehydratase activity"/>
    <property type="evidence" value="ECO:0007669"/>
    <property type="project" value="UniProtKB-UniRule"/>
</dbReference>
<dbReference type="PANTHER" id="PTHR18952:SF114">
    <property type="entry name" value="CARBONIC ANHYDRASE 3, ISOFORM A"/>
    <property type="match status" value="1"/>
</dbReference>